<accession>A0A9P8T5Q6</accession>
<gene>
    <name evidence="1" type="ORF">WICMUC_005628</name>
</gene>
<dbReference type="EMBL" id="JAEUBF010001436">
    <property type="protein sequence ID" value="KAH3666559.1"/>
    <property type="molecule type" value="Genomic_DNA"/>
</dbReference>
<protein>
    <submittedName>
        <fullName evidence="1">Uncharacterized protein</fullName>
    </submittedName>
</protein>
<evidence type="ECO:0000313" key="2">
    <source>
        <dbReference type="Proteomes" id="UP000769528"/>
    </source>
</evidence>
<reference evidence="1" key="1">
    <citation type="journal article" date="2021" name="Open Biol.">
        <title>Shared evolutionary footprints suggest mitochondrial oxidative damage underlies multiple complex I losses in fungi.</title>
        <authorList>
            <person name="Schikora-Tamarit M.A."/>
            <person name="Marcet-Houben M."/>
            <person name="Nosek J."/>
            <person name="Gabaldon T."/>
        </authorList>
    </citation>
    <scope>NUCLEOTIDE SEQUENCE</scope>
    <source>
        <strain evidence="1">CBS6341</strain>
    </source>
</reference>
<proteinExistence type="predicted"/>
<dbReference type="Proteomes" id="UP000769528">
    <property type="component" value="Unassembled WGS sequence"/>
</dbReference>
<dbReference type="AlphaFoldDB" id="A0A9P8T5Q6"/>
<organism evidence="1 2">
    <name type="scientific">Wickerhamomyces mucosus</name>
    <dbReference type="NCBI Taxonomy" id="1378264"/>
    <lineage>
        <taxon>Eukaryota</taxon>
        <taxon>Fungi</taxon>
        <taxon>Dikarya</taxon>
        <taxon>Ascomycota</taxon>
        <taxon>Saccharomycotina</taxon>
        <taxon>Saccharomycetes</taxon>
        <taxon>Phaffomycetales</taxon>
        <taxon>Wickerhamomycetaceae</taxon>
        <taxon>Wickerhamomyces</taxon>
    </lineage>
</organism>
<comment type="caution">
    <text evidence="1">The sequence shown here is derived from an EMBL/GenBank/DDBJ whole genome shotgun (WGS) entry which is preliminary data.</text>
</comment>
<sequence length="146" mass="16785">MVNFKFSCKINSNLDNLIVDSFEFVKIKTFDLEESTSLLFISFNSSNGLIEELELENFKLNSCSFNGRLNICFLSDFNSFSWSLTTINLGLLNFKLVNLPGSVVKVAEKIILMKFRLNFCEILLFCELSNTSFSLEINVFDQSWKL</sequence>
<keyword evidence="2" id="KW-1185">Reference proteome</keyword>
<reference evidence="1" key="2">
    <citation type="submission" date="2021-01" db="EMBL/GenBank/DDBJ databases">
        <authorList>
            <person name="Schikora-Tamarit M.A."/>
        </authorList>
    </citation>
    <scope>NUCLEOTIDE SEQUENCE</scope>
    <source>
        <strain evidence="1">CBS6341</strain>
    </source>
</reference>
<evidence type="ECO:0000313" key="1">
    <source>
        <dbReference type="EMBL" id="KAH3666559.1"/>
    </source>
</evidence>
<dbReference type="OrthoDB" id="10548244at2759"/>
<name>A0A9P8T5Q6_9ASCO</name>